<evidence type="ECO:0000256" key="2">
    <source>
        <dbReference type="ARBA" id="ARBA00022679"/>
    </source>
</evidence>
<evidence type="ECO:0000313" key="7">
    <source>
        <dbReference type="Proteomes" id="UP000015105"/>
    </source>
</evidence>
<reference evidence="7" key="1">
    <citation type="journal article" date="2014" name="Science">
        <title>Ancient hybridizations among the ancestral genomes of bread wheat.</title>
        <authorList>
            <consortium name="International Wheat Genome Sequencing Consortium,"/>
            <person name="Marcussen T."/>
            <person name="Sandve S.R."/>
            <person name="Heier L."/>
            <person name="Spannagl M."/>
            <person name="Pfeifer M."/>
            <person name="Jakobsen K.S."/>
            <person name="Wulff B.B."/>
            <person name="Steuernagel B."/>
            <person name="Mayer K.F."/>
            <person name="Olsen O.A."/>
        </authorList>
    </citation>
    <scope>NUCLEOTIDE SEQUENCE [LARGE SCALE GENOMIC DNA]</scope>
    <source>
        <strain evidence="7">cv. AL8/78</strain>
    </source>
</reference>
<reference evidence="7" key="2">
    <citation type="journal article" date="2017" name="Nat. Plants">
        <title>The Aegilops tauschii genome reveals multiple impacts of transposons.</title>
        <authorList>
            <person name="Zhao G."/>
            <person name="Zou C."/>
            <person name="Li K."/>
            <person name="Wang K."/>
            <person name="Li T."/>
            <person name="Gao L."/>
            <person name="Zhang X."/>
            <person name="Wang H."/>
            <person name="Yang Z."/>
            <person name="Liu X."/>
            <person name="Jiang W."/>
            <person name="Mao L."/>
            <person name="Kong X."/>
            <person name="Jiao Y."/>
            <person name="Jia J."/>
        </authorList>
    </citation>
    <scope>NUCLEOTIDE SEQUENCE [LARGE SCALE GENOMIC DNA]</scope>
    <source>
        <strain evidence="7">cv. AL8/78</strain>
    </source>
</reference>
<dbReference type="Gramene" id="AET2Gv21188900.3">
    <property type="protein sequence ID" value="AET2Gv21188900.3"/>
    <property type="gene ID" value="AET2Gv21188900"/>
</dbReference>
<dbReference type="GO" id="GO:0005524">
    <property type="term" value="F:ATP binding"/>
    <property type="evidence" value="ECO:0007669"/>
    <property type="project" value="UniProtKB-KW"/>
</dbReference>
<evidence type="ECO:0000256" key="5">
    <source>
        <dbReference type="ARBA" id="ARBA00022840"/>
    </source>
</evidence>
<evidence type="ECO:0000256" key="4">
    <source>
        <dbReference type="ARBA" id="ARBA00022777"/>
    </source>
</evidence>
<proteinExistence type="inferred from homology"/>
<protein>
    <submittedName>
        <fullName evidence="6">Uncharacterized protein</fullName>
    </submittedName>
</protein>
<comment type="similarity">
    <text evidence="1">Belongs to the methylthioribose kinase family.</text>
</comment>
<dbReference type="SUPFAM" id="SSF56112">
    <property type="entry name" value="Protein kinase-like (PK-like)"/>
    <property type="match status" value="1"/>
</dbReference>
<evidence type="ECO:0000313" key="6">
    <source>
        <dbReference type="EnsemblPlants" id="AET2Gv21188900.3"/>
    </source>
</evidence>
<keyword evidence="7" id="KW-1185">Reference proteome</keyword>
<dbReference type="Proteomes" id="UP000015105">
    <property type="component" value="Chromosome 2D"/>
</dbReference>
<dbReference type="GO" id="GO:0016301">
    <property type="term" value="F:kinase activity"/>
    <property type="evidence" value="ECO:0007669"/>
    <property type="project" value="UniProtKB-KW"/>
</dbReference>
<reference evidence="6" key="4">
    <citation type="submission" date="2019-03" db="UniProtKB">
        <authorList>
            <consortium name="EnsemblPlants"/>
        </authorList>
    </citation>
    <scope>IDENTIFICATION</scope>
</reference>
<organism evidence="6 7">
    <name type="scientific">Aegilops tauschii subsp. strangulata</name>
    <name type="common">Goatgrass</name>
    <dbReference type="NCBI Taxonomy" id="200361"/>
    <lineage>
        <taxon>Eukaryota</taxon>
        <taxon>Viridiplantae</taxon>
        <taxon>Streptophyta</taxon>
        <taxon>Embryophyta</taxon>
        <taxon>Tracheophyta</taxon>
        <taxon>Spermatophyta</taxon>
        <taxon>Magnoliopsida</taxon>
        <taxon>Liliopsida</taxon>
        <taxon>Poales</taxon>
        <taxon>Poaceae</taxon>
        <taxon>BOP clade</taxon>
        <taxon>Pooideae</taxon>
        <taxon>Triticodae</taxon>
        <taxon>Triticeae</taxon>
        <taxon>Triticinae</taxon>
        <taxon>Aegilops</taxon>
    </lineage>
</organism>
<keyword evidence="5" id="KW-0067">ATP-binding</keyword>
<reference evidence="6" key="3">
    <citation type="journal article" date="2017" name="Nature">
        <title>Genome sequence of the progenitor of the wheat D genome Aegilops tauschii.</title>
        <authorList>
            <person name="Luo M.C."/>
            <person name="Gu Y.Q."/>
            <person name="Puiu D."/>
            <person name="Wang H."/>
            <person name="Twardziok S.O."/>
            <person name="Deal K.R."/>
            <person name="Huo N."/>
            <person name="Zhu T."/>
            <person name="Wang L."/>
            <person name="Wang Y."/>
            <person name="McGuire P.E."/>
            <person name="Liu S."/>
            <person name="Long H."/>
            <person name="Ramasamy R.K."/>
            <person name="Rodriguez J.C."/>
            <person name="Van S.L."/>
            <person name="Yuan L."/>
            <person name="Wang Z."/>
            <person name="Xia Z."/>
            <person name="Xiao L."/>
            <person name="Anderson O.D."/>
            <person name="Ouyang S."/>
            <person name="Liang Y."/>
            <person name="Zimin A.V."/>
            <person name="Pertea G."/>
            <person name="Qi P."/>
            <person name="Bennetzen J.L."/>
            <person name="Dai X."/>
            <person name="Dawson M.W."/>
            <person name="Muller H.G."/>
            <person name="Kugler K."/>
            <person name="Rivarola-Duarte L."/>
            <person name="Spannagl M."/>
            <person name="Mayer K.F.X."/>
            <person name="Lu F.H."/>
            <person name="Bevan M.W."/>
            <person name="Leroy P."/>
            <person name="Li P."/>
            <person name="You F.M."/>
            <person name="Sun Q."/>
            <person name="Liu Z."/>
            <person name="Lyons E."/>
            <person name="Wicker T."/>
            <person name="Salzberg S.L."/>
            <person name="Devos K.M."/>
            <person name="Dvorak J."/>
        </authorList>
    </citation>
    <scope>NUCLEOTIDE SEQUENCE [LARGE SCALE GENOMIC DNA]</scope>
    <source>
        <strain evidence="6">cv. AL8/78</strain>
    </source>
</reference>
<keyword evidence="4" id="KW-0418">Kinase</keyword>
<dbReference type="InterPro" id="IPR011009">
    <property type="entry name" value="Kinase-like_dom_sf"/>
</dbReference>
<dbReference type="Gene3D" id="3.90.1200.10">
    <property type="match status" value="1"/>
</dbReference>
<keyword evidence="3" id="KW-0547">Nucleotide-binding</keyword>
<sequence>QLQKCQFMIKHILGRYFSCCPSNEISTLTAHLLQAYKQWILKTIEESWNLFQQKFLGLWNKHKDGNGEAYLPAIYNNPELLSVVQKKYMTGLLHDSLGFGSAKMIRRIVGIAHVEDFDSIEDASKRASCERRALDCGKAILKGRRQFESIEQVIALVQSVTHD</sequence>
<dbReference type="PANTHER" id="PTHR34273:SF2">
    <property type="entry name" value="METHYLTHIORIBOSE KINASE"/>
    <property type="match status" value="1"/>
</dbReference>
<evidence type="ECO:0000256" key="3">
    <source>
        <dbReference type="ARBA" id="ARBA00022741"/>
    </source>
</evidence>
<keyword evidence="2" id="KW-0808">Transferase</keyword>
<dbReference type="EnsemblPlants" id="AET2Gv21188900.3">
    <property type="protein sequence ID" value="AET2Gv21188900.3"/>
    <property type="gene ID" value="AET2Gv21188900"/>
</dbReference>
<evidence type="ECO:0000256" key="1">
    <source>
        <dbReference type="ARBA" id="ARBA00010165"/>
    </source>
</evidence>
<dbReference type="PANTHER" id="PTHR34273">
    <property type="entry name" value="METHYLTHIORIBOSE KINASE"/>
    <property type="match status" value="1"/>
</dbReference>
<dbReference type="AlphaFoldDB" id="A0A453DCE8"/>
<accession>A0A453DCE8</accession>
<reference evidence="6" key="5">
    <citation type="journal article" date="2021" name="G3 (Bethesda)">
        <title>Aegilops tauschii genome assembly Aet v5.0 features greater sequence contiguity and improved annotation.</title>
        <authorList>
            <person name="Wang L."/>
            <person name="Zhu T."/>
            <person name="Rodriguez J.C."/>
            <person name="Deal K.R."/>
            <person name="Dubcovsky J."/>
            <person name="McGuire P.E."/>
            <person name="Lux T."/>
            <person name="Spannagl M."/>
            <person name="Mayer K.F.X."/>
            <person name="Baldrich P."/>
            <person name="Meyers B.C."/>
            <person name="Huo N."/>
            <person name="Gu Y.Q."/>
            <person name="Zhou H."/>
            <person name="Devos K.M."/>
            <person name="Bennetzen J.L."/>
            <person name="Unver T."/>
            <person name="Budak H."/>
            <person name="Gulick P.J."/>
            <person name="Galiba G."/>
            <person name="Kalapos B."/>
            <person name="Nelson D.R."/>
            <person name="Li P."/>
            <person name="You F.M."/>
            <person name="Luo M.C."/>
            <person name="Dvorak J."/>
        </authorList>
    </citation>
    <scope>NUCLEOTIDE SEQUENCE [LARGE SCALE GENOMIC DNA]</scope>
    <source>
        <strain evidence="6">cv. AL8/78</strain>
    </source>
</reference>
<name>A0A453DCE8_AEGTS</name>